<evidence type="ECO:0000256" key="4">
    <source>
        <dbReference type="PROSITE-ProRule" id="PRU00320"/>
    </source>
</evidence>
<evidence type="ECO:0000256" key="2">
    <source>
        <dbReference type="ARBA" id="ARBA00023125"/>
    </source>
</evidence>
<dbReference type="InterPro" id="IPR006600">
    <property type="entry name" value="HTH_CenpB_DNA-bd_dom"/>
</dbReference>
<dbReference type="PANTHER" id="PTHR19303">
    <property type="entry name" value="TRANSPOSON"/>
    <property type="match status" value="1"/>
</dbReference>
<accession>A0AA38HUW0</accession>
<dbReference type="InterPro" id="IPR009057">
    <property type="entry name" value="Homeodomain-like_sf"/>
</dbReference>
<evidence type="ECO:0000256" key="1">
    <source>
        <dbReference type="ARBA" id="ARBA00004123"/>
    </source>
</evidence>
<dbReference type="InterPro" id="IPR050863">
    <property type="entry name" value="CenT-Element_Derived"/>
</dbReference>
<dbReference type="Pfam" id="PF03184">
    <property type="entry name" value="DDE_1"/>
    <property type="match status" value="1"/>
</dbReference>
<keyword evidence="8" id="KW-1185">Reference proteome</keyword>
<name>A0AA38HUW0_9CUCU</name>
<comment type="caution">
    <text evidence="7">The sequence shown here is derived from an EMBL/GenBank/DDBJ whole genome shotgun (WGS) entry which is preliminary data.</text>
</comment>
<dbReference type="PROSITE" id="PS50960">
    <property type="entry name" value="HTH_PSQ"/>
    <property type="match status" value="1"/>
</dbReference>
<dbReference type="GO" id="GO:0003677">
    <property type="term" value="F:DNA binding"/>
    <property type="evidence" value="ECO:0007669"/>
    <property type="project" value="UniProtKB-UniRule"/>
</dbReference>
<organism evidence="7 8">
    <name type="scientific">Zophobas morio</name>
    <dbReference type="NCBI Taxonomy" id="2755281"/>
    <lineage>
        <taxon>Eukaryota</taxon>
        <taxon>Metazoa</taxon>
        <taxon>Ecdysozoa</taxon>
        <taxon>Arthropoda</taxon>
        <taxon>Hexapoda</taxon>
        <taxon>Insecta</taxon>
        <taxon>Pterygota</taxon>
        <taxon>Neoptera</taxon>
        <taxon>Endopterygota</taxon>
        <taxon>Coleoptera</taxon>
        <taxon>Polyphaga</taxon>
        <taxon>Cucujiformia</taxon>
        <taxon>Tenebrionidae</taxon>
        <taxon>Zophobas</taxon>
    </lineage>
</organism>
<evidence type="ECO:0000259" key="5">
    <source>
        <dbReference type="PROSITE" id="PS50960"/>
    </source>
</evidence>
<dbReference type="SUPFAM" id="SSF46689">
    <property type="entry name" value="Homeodomain-like"/>
    <property type="match status" value="1"/>
</dbReference>
<gene>
    <name evidence="7" type="ORF">Zmor_025839</name>
</gene>
<dbReference type="GO" id="GO:0005634">
    <property type="term" value="C:nucleus"/>
    <property type="evidence" value="ECO:0007669"/>
    <property type="project" value="UniProtKB-SubCell"/>
</dbReference>
<keyword evidence="2 4" id="KW-0238">DNA-binding</keyword>
<proteinExistence type="predicted"/>
<comment type="subcellular location">
    <subcellularLocation>
        <location evidence="1 4">Nucleus</location>
    </subcellularLocation>
</comment>
<dbReference type="Pfam" id="PF05225">
    <property type="entry name" value="HTH_psq"/>
    <property type="match status" value="1"/>
</dbReference>
<evidence type="ECO:0000313" key="8">
    <source>
        <dbReference type="Proteomes" id="UP001168821"/>
    </source>
</evidence>
<evidence type="ECO:0000313" key="7">
    <source>
        <dbReference type="EMBL" id="KAJ3643107.1"/>
    </source>
</evidence>
<dbReference type="InterPro" id="IPR007889">
    <property type="entry name" value="HTH_Psq"/>
</dbReference>
<feature type="DNA-binding region" description="H-T-H motif" evidence="4">
    <location>
        <begin position="36"/>
        <end position="56"/>
    </location>
</feature>
<reference evidence="7" key="1">
    <citation type="journal article" date="2023" name="G3 (Bethesda)">
        <title>Whole genome assemblies of Zophobas morio and Tenebrio molitor.</title>
        <authorList>
            <person name="Kaur S."/>
            <person name="Stinson S.A."/>
            <person name="diCenzo G.C."/>
        </authorList>
    </citation>
    <scope>NUCLEOTIDE SEQUENCE</scope>
    <source>
        <strain evidence="7">QUZm001</strain>
    </source>
</reference>
<dbReference type="InterPro" id="IPR004875">
    <property type="entry name" value="DDE_SF_endonuclease_dom"/>
</dbReference>
<feature type="domain" description="HTH CENPB-type" evidence="6">
    <location>
        <begin position="63"/>
        <end position="140"/>
    </location>
</feature>
<dbReference type="AlphaFoldDB" id="A0AA38HUW0"/>
<evidence type="ECO:0008006" key="9">
    <source>
        <dbReference type="Google" id="ProtNLM"/>
    </source>
</evidence>
<dbReference type="Proteomes" id="UP001168821">
    <property type="component" value="Unassembled WGS sequence"/>
</dbReference>
<dbReference type="SMART" id="SM00674">
    <property type="entry name" value="CENPB"/>
    <property type="match status" value="1"/>
</dbReference>
<dbReference type="InterPro" id="IPR036397">
    <property type="entry name" value="RNaseH_sf"/>
</dbReference>
<dbReference type="EMBL" id="JALNTZ010000008">
    <property type="protein sequence ID" value="KAJ3643107.1"/>
    <property type="molecule type" value="Genomic_DNA"/>
</dbReference>
<dbReference type="Pfam" id="PF03221">
    <property type="entry name" value="HTH_Tnp_Tc5"/>
    <property type="match status" value="1"/>
</dbReference>
<dbReference type="Gene3D" id="1.10.10.60">
    <property type="entry name" value="Homeodomain-like"/>
    <property type="match status" value="1"/>
</dbReference>
<keyword evidence="3 4" id="KW-0539">Nucleus</keyword>
<protein>
    <recommendedName>
        <fullName evidence="9">HTH CENPB-type domain-containing protein</fullName>
    </recommendedName>
</protein>
<dbReference type="PROSITE" id="PS51253">
    <property type="entry name" value="HTH_CENPB"/>
    <property type="match status" value="1"/>
</dbReference>
<evidence type="ECO:0000256" key="3">
    <source>
        <dbReference type="ARBA" id="ARBA00023242"/>
    </source>
</evidence>
<dbReference type="Gene3D" id="3.30.420.10">
    <property type="entry name" value="Ribonuclease H-like superfamily/Ribonuclease H"/>
    <property type="match status" value="1"/>
</dbReference>
<sequence>MPSNYIRKTNVRPRGLWASNDLRAAIDAVNSGTMGVNEAARAFNIPKTTLKRRLKTKNYEKLNRLGPDSMLGAEAEAKLATHIKQLQRCGFSPTRSDVREMAYKLANKLGKNNKFNECSGIAGKTWLASFLRRRSDISVRKAENVSIARARGMNKGIVETYFKDLEQILTENSLFDKPGNIFNCDETGLQLNTRPDHVLAEKGSKCVANISPGEKGETISVLSCYNAEGGYLPPYCIFKGKNKKAEWHDGMPPGSRIAMSEKSAYVNADIFLDWLKTHLFPKKPPGKMLLILDGHSAHTTNLETLQFAEEHEIILFCLPPHTTHYLQPLDRSFFKSLKSYFYEGCRYFVKGQPNKKLNRLQFGKLLGEAWGKSANVQNAVSGFKSTGIMPFNPRAIPEHAFLLEDNIVAEGTTGESIQQRDSQESGFSVGQSILGQIVSPDPDLFFEESDLDPAVLLGQQTPFAEAGPSGMQNLQNTTPKKSALLNNITPGKALNLISPVPIITPAVKRVCRQLATGVLSSEKCATKQKKGKKPINKKVVVKSSKKYKKQKKSSSSESEEITLNDYDDADERLSDYENECVGCGEDFRKTKSKDDWIQCVLCKRWLHEGCTSYEALCQTCGNTINKKKK</sequence>
<feature type="domain" description="HTH psq-type" evidence="5">
    <location>
        <begin position="1"/>
        <end position="60"/>
    </location>
</feature>
<dbReference type="PANTHER" id="PTHR19303:SF74">
    <property type="entry name" value="POGO TRANSPOSABLE ELEMENT WITH KRAB DOMAIN"/>
    <property type="match status" value="1"/>
</dbReference>
<evidence type="ECO:0000259" key="6">
    <source>
        <dbReference type="PROSITE" id="PS51253"/>
    </source>
</evidence>